<dbReference type="InterPro" id="IPR010567">
    <property type="entry name" value="OrfX2/OrfX3/P47"/>
</dbReference>
<evidence type="ECO:0000256" key="2">
    <source>
        <dbReference type="ARBA" id="ARBA00035010"/>
    </source>
</evidence>
<protein>
    <submittedName>
        <fullName evidence="5">Toxin</fullName>
    </submittedName>
</protein>
<name>A0A6B4GS19_CLOBO</name>
<keyword evidence="1" id="KW-0843">Virulence</keyword>
<dbReference type="Pfam" id="PF26543">
    <property type="entry name" value="Orfx2_N"/>
    <property type="match status" value="1"/>
</dbReference>
<sequence length="749" mass="84707">MNNLKPFIYYDWEKTILKNAKESYSINEIIPKTFFKEINGGGIFKSTLNGTWKSWDLTDEAEGSHPVLKCTIDNGYLELYTKDSSEKHSLKDVQIKVCMTIKPNSDDTYSICKDSSSLYIKDNSLKVSEDDLIIAHHLNKLILSWFKDNPKYLELFINKSRIQTRVEGDLSLLGWDIESSVSYKTMNEFIKKDNLYEKKFYQYMKVRRNEFTIDGTFGSWEMTTGADGQNIRFKCPIESATYTINEDIYTAGPDNSITIQVDLKYFDSNTTMTDPTGLNNGQQFNLKVKTETTDDLNAVIIVGSKITDINNEIYPEDSSMLELAFRRWFNVNIKKFEQIFAYILLNETAKDPNYQWLKPTQISYGSSSVTISDGNKEIPDLDASTFAAMAMVENHKNTRPNHAVDNRFLELANTQSAFALSMPEFLKHFLLTGLQATQTDNLDAFEIYTDNLMITNKEKMNFGKIKANDKEVDALIEKDNFKLAIQNNRVVIEITDATWEQVKGVTGHFNYRQAYKLTLKEVNNEYKPILVEDGEPSLSYMVTEEAWKIQQDAIISGVVGLFAGVLLGAAFQGASNKLSKFLKSKVKKGNKEVGVRLNSSESKYFWDNMGIDPVTSNKIRIKNSKEAWTELDTMSVTGSTSSEALLLMKNTAKPMGERLKIFGIKLVAGITSSFGYILGTTLPAILKDIINANINNNFEVLPGIQEFSNQCVGAVQWPDNSELKVNFATLQGVYLLGGNLVKNNKSNEK</sequence>
<reference evidence="5 6" key="1">
    <citation type="submission" date="2019-04" db="EMBL/GenBank/DDBJ databases">
        <title>Genome sequencing of Clostridium botulinum Groups I-IV and Clostridium butyricum.</title>
        <authorList>
            <person name="Brunt J."/>
            <person name="Van Vliet A.H.M."/>
            <person name="Stringer S.C."/>
            <person name="Carter A.T."/>
            <person name="Peck M.W."/>
        </authorList>
    </citation>
    <scope>NUCLEOTIDE SEQUENCE [LARGE SCALE GENOMIC DNA]</scope>
    <source>
        <strain evidence="5 6">IFR 18/054</strain>
    </source>
</reference>
<feature type="domain" description="Orfx2 N-terminal TULIPs" evidence="4">
    <location>
        <begin position="1"/>
        <end position="169"/>
    </location>
</feature>
<feature type="domain" description="Protein OrfX2/OrfX3/P47" evidence="3">
    <location>
        <begin position="173"/>
        <end position="555"/>
    </location>
</feature>
<proteinExistence type="inferred from homology"/>
<organism evidence="5 6">
    <name type="scientific">Clostridium botulinum</name>
    <dbReference type="NCBI Taxonomy" id="1491"/>
    <lineage>
        <taxon>Bacteria</taxon>
        <taxon>Bacillati</taxon>
        <taxon>Bacillota</taxon>
        <taxon>Clostridia</taxon>
        <taxon>Eubacteriales</taxon>
        <taxon>Clostridiaceae</taxon>
        <taxon>Clostridium</taxon>
    </lineage>
</organism>
<dbReference type="AlphaFoldDB" id="A0A6B4GS19"/>
<evidence type="ECO:0000313" key="5">
    <source>
        <dbReference type="EMBL" id="NFF00548.1"/>
    </source>
</evidence>
<evidence type="ECO:0000256" key="1">
    <source>
        <dbReference type="ARBA" id="ARBA00023026"/>
    </source>
</evidence>
<evidence type="ECO:0000259" key="3">
    <source>
        <dbReference type="Pfam" id="PF06597"/>
    </source>
</evidence>
<dbReference type="InterPro" id="IPR058824">
    <property type="entry name" value="Orfx2_N"/>
</dbReference>
<gene>
    <name evidence="5" type="ORF">FCV25_01920</name>
</gene>
<dbReference type="Proteomes" id="UP000472521">
    <property type="component" value="Unassembled WGS sequence"/>
</dbReference>
<accession>A0A6B4GS19</accession>
<evidence type="ECO:0000259" key="4">
    <source>
        <dbReference type="Pfam" id="PF26543"/>
    </source>
</evidence>
<evidence type="ECO:0000313" key="6">
    <source>
        <dbReference type="Proteomes" id="UP000472521"/>
    </source>
</evidence>
<comment type="caution">
    <text evidence="5">The sequence shown here is derived from an EMBL/GenBank/DDBJ whole genome shotgun (WGS) entry which is preliminary data.</text>
</comment>
<comment type="similarity">
    <text evidence="2">Belongs to the TULIP P47 family.</text>
</comment>
<dbReference type="Pfam" id="PF06597">
    <property type="entry name" value="Clostridium_P47"/>
    <property type="match status" value="1"/>
</dbReference>
<dbReference type="EMBL" id="SWND01000001">
    <property type="protein sequence ID" value="NFF00548.1"/>
    <property type="molecule type" value="Genomic_DNA"/>
</dbReference>